<dbReference type="InterPro" id="IPR007736">
    <property type="entry name" value="Caleosin-related"/>
</dbReference>
<sequence length="91" mass="10182">MKSLVSAAAFLLLLFAAAGSKAQAQTPLQRHAAFFDSNKDGKVYPSETYSKWTVLYSLGKDKNGFLQKETVRKVLNGSLFYEWERARQSSS</sequence>
<dbReference type="GO" id="GO:0004497">
    <property type="term" value="F:monooxygenase activity"/>
    <property type="evidence" value="ECO:0007669"/>
    <property type="project" value="TreeGrafter"/>
</dbReference>
<proteinExistence type="inferred from homology"/>
<dbReference type="Pfam" id="PF05042">
    <property type="entry name" value="Caleosin"/>
    <property type="match status" value="2"/>
</dbReference>
<dbReference type="AlphaFoldDB" id="A0AAQ3JLN2"/>
<gene>
    <name evidence="3" type="ORF">Cni_G00623</name>
</gene>
<reference evidence="3 4" key="1">
    <citation type="submission" date="2023-10" db="EMBL/GenBank/DDBJ databases">
        <title>Chromosome-scale genome assembly provides insights into flower coloration mechanisms of Canna indica.</title>
        <authorList>
            <person name="Li C."/>
        </authorList>
    </citation>
    <scope>NUCLEOTIDE SEQUENCE [LARGE SCALE GENOMIC DNA]</scope>
    <source>
        <tissue evidence="3">Flower</tissue>
    </source>
</reference>
<dbReference type="SUPFAM" id="SSF47473">
    <property type="entry name" value="EF-hand"/>
    <property type="match status" value="1"/>
</dbReference>
<dbReference type="PANTHER" id="PTHR31495:SF1">
    <property type="entry name" value="INACTIVE PEROXYGENASE-LIKE PROTEIN-RELATED"/>
    <property type="match status" value="1"/>
</dbReference>
<evidence type="ECO:0000256" key="1">
    <source>
        <dbReference type="ARBA" id="ARBA00006765"/>
    </source>
</evidence>
<evidence type="ECO:0000313" key="3">
    <source>
        <dbReference type="EMBL" id="WOK91932.1"/>
    </source>
</evidence>
<organism evidence="3 4">
    <name type="scientific">Canna indica</name>
    <name type="common">Indian-shot</name>
    <dbReference type="NCBI Taxonomy" id="4628"/>
    <lineage>
        <taxon>Eukaryota</taxon>
        <taxon>Viridiplantae</taxon>
        <taxon>Streptophyta</taxon>
        <taxon>Embryophyta</taxon>
        <taxon>Tracheophyta</taxon>
        <taxon>Spermatophyta</taxon>
        <taxon>Magnoliopsida</taxon>
        <taxon>Liliopsida</taxon>
        <taxon>Zingiberales</taxon>
        <taxon>Cannaceae</taxon>
        <taxon>Canna</taxon>
    </lineage>
</organism>
<keyword evidence="2" id="KW-0732">Signal</keyword>
<dbReference type="Proteomes" id="UP001327560">
    <property type="component" value="Chromosome 1"/>
</dbReference>
<dbReference type="EMBL" id="CP136890">
    <property type="protein sequence ID" value="WOK91932.1"/>
    <property type="molecule type" value="Genomic_DNA"/>
</dbReference>
<accession>A0AAQ3JLN2</accession>
<name>A0AAQ3JLN2_9LILI</name>
<dbReference type="GO" id="GO:0005509">
    <property type="term" value="F:calcium ion binding"/>
    <property type="evidence" value="ECO:0007669"/>
    <property type="project" value="TreeGrafter"/>
</dbReference>
<feature type="signal peptide" evidence="2">
    <location>
        <begin position="1"/>
        <end position="24"/>
    </location>
</feature>
<protein>
    <submittedName>
        <fullName evidence="3">Peroxygenase 3</fullName>
    </submittedName>
</protein>
<comment type="similarity">
    <text evidence="1">Belongs to the caleosin family.</text>
</comment>
<evidence type="ECO:0000256" key="2">
    <source>
        <dbReference type="SAM" id="SignalP"/>
    </source>
</evidence>
<dbReference type="PANTHER" id="PTHR31495">
    <property type="entry name" value="PEROXYGENASE 3-RELATED"/>
    <property type="match status" value="1"/>
</dbReference>
<keyword evidence="4" id="KW-1185">Reference proteome</keyword>
<dbReference type="InterPro" id="IPR011992">
    <property type="entry name" value="EF-hand-dom_pair"/>
</dbReference>
<evidence type="ECO:0000313" key="4">
    <source>
        <dbReference type="Proteomes" id="UP001327560"/>
    </source>
</evidence>
<feature type="chain" id="PRO_5042970755" evidence="2">
    <location>
        <begin position="25"/>
        <end position="91"/>
    </location>
</feature>